<comment type="caution">
    <text evidence="2">The sequence shown here is derived from an EMBL/GenBank/DDBJ whole genome shotgun (WGS) entry which is preliminary data.</text>
</comment>
<feature type="chain" id="PRO_5045949695" description="Mating alpha-pheromone PpgA" evidence="1">
    <location>
        <begin position="19"/>
        <end position="114"/>
    </location>
</feature>
<name>A0ABR4LJ28_9EURO</name>
<organism evidence="2 3">
    <name type="scientific">Aspergillus lucknowensis</name>
    <dbReference type="NCBI Taxonomy" id="176173"/>
    <lineage>
        <taxon>Eukaryota</taxon>
        <taxon>Fungi</taxon>
        <taxon>Dikarya</taxon>
        <taxon>Ascomycota</taxon>
        <taxon>Pezizomycotina</taxon>
        <taxon>Eurotiomycetes</taxon>
        <taxon>Eurotiomycetidae</taxon>
        <taxon>Eurotiales</taxon>
        <taxon>Aspergillaceae</taxon>
        <taxon>Aspergillus</taxon>
        <taxon>Aspergillus subgen. Nidulantes</taxon>
    </lineage>
</organism>
<evidence type="ECO:0000313" key="2">
    <source>
        <dbReference type="EMBL" id="KAL2864546.1"/>
    </source>
</evidence>
<keyword evidence="1" id="KW-0732">Signal</keyword>
<evidence type="ECO:0000313" key="3">
    <source>
        <dbReference type="Proteomes" id="UP001610432"/>
    </source>
</evidence>
<dbReference type="Proteomes" id="UP001610432">
    <property type="component" value="Unassembled WGS sequence"/>
</dbReference>
<reference evidence="2 3" key="1">
    <citation type="submission" date="2024-07" db="EMBL/GenBank/DDBJ databases">
        <title>Section-level genome sequencing and comparative genomics of Aspergillus sections Usti and Cavernicolus.</title>
        <authorList>
            <consortium name="Lawrence Berkeley National Laboratory"/>
            <person name="Nybo J.L."/>
            <person name="Vesth T.C."/>
            <person name="Theobald S."/>
            <person name="Frisvad J.C."/>
            <person name="Larsen T.O."/>
            <person name="Kjaerboelling I."/>
            <person name="Rothschild-Mancinelli K."/>
            <person name="Lyhne E.K."/>
            <person name="Kogle M.E."/>
            <person name="Barry K."/>
            <person name="Clum A."/>
            <person name="Na H."/>
            <person name="Ledsgaard L."/>
            <person name="Lin J."/>
            <person name="Lipzen A."/>
            <person name="Kuo A."/>
            <person name="Riley R."/>
            <person name="Mondo S."/>
            <person name="Labutti K."/>
            <person name="Haridas S."/>
            <person name="Pangalinan J."/>
            <person name="Salamov A.A."/>
            <person name="Simmons B.A."/>
            <person name="Magnuson J.K."/>
            <person name="Chen J."/>
            <person name="Drula E."/>
            <person name="Henrissat B."/>
            <person name="Wiebenga A."/>
            <person name="Lubbers R.J."/>
            <person name="Gomes A.C."/>
            <person name="Macurrencykelacurrency M.R."/>
            <person name="Stajich J."/>
            <person name="Grigoriev I.V."/>
            <person name="Mortensen U.H."/>
            <person name="De Vries R.P."/>
            <person name="Baker S.E."/>
            <person name="Andersen M.R."/>
        </authorList>
    </citation>
    <scope>NUCLEOTIDE SEQUENCE [LARGE SCALE GENOMIC DNA]</scope>
    <source>
        <strain evidence="2 3">CBS 449.75</strain>
    </source>
</reference>
<proteinExistence type="predicted"/>
<evidence type="ECO:0000256" key="1">
    <source>
        <dbReference type="SAM" id="SignalP"/>
    </source>
</evidence>
<dbReference type="EMBL" id="JBFXLQ010000039">
    <property type="protein sequence ID" value="KAL2864546.1"/>
    <property type="molecule type" value="Genomic_DNA"/>
</dbReference>
<sequence>MKLLSIVLTALATSSVQGAALQRWCMYPGQGCFLVKRAADTTQEVKRAADAMADAMAEAKSTLDRWCHFPGQGCTKAKRAIEAVDDVKRSADALAEAMAILDELEPEDLQEVKE</sequence>
<accession>A0ABR4LJ28</accession>
<dbReference type="GeneID" id="98144877"/>
<gene>
    <name evidence="2" type="ORF">BJX67DRAFT_360790</name>
</gene>
<keyword evidence="3" id="KW-1185">Reference proteome</keyword>
<dbReference type="RefSeq" id="XP_070883525.1">
    <property type="nucleotide sequence ID" value="XM_071029805.1"/>
</dbReference>
<evidence type="ECO:0008006" key="4">
    <source>
        <dbReference type="Google" id="ProtNLM"/>
    </source>
</evidence>
<protein>
    <recommendedName>
        <fullName evidence="4">Mating alpha-pheromone PpgA</fullName>
    </recommendedName>
</protein>
<feature type="signal peptide" evidence="1">
    <location>
        <begin position="1"/>
        <end position="18"/>
    </location>
</feature>